<feature type="transmembrane region" description="Helical" evidence="15">
    <location>
        <begin position="106"/>
        <end position="127"/>
    </location>
</feature>
<dbReference type="GO" id="GO:0012505">
    <property type="term" value="C:endomembrane system"/>
    <property type="evidence" value="ECO:0007669"/>
    <property type="project" value="UniProtKB-SubCell"/>
</dbReference>
<dbReference type="AlphaFoldDB" id="A0A382X2L5"/>
<dbReference type="PROSITE" id="PS00379">
    <property type="entry name" value="CDP_ALCOHOL_P_TRANSF"/>
    <property type="match status" value="1"/>
</dbReference>
<evidence type="ECO:0000256" key="12">
    <source>
        <dbReference type="ARBA" id="ARBA00023209"/>
    </source>
</evidence>
<keyword evidence="13" id="KW-1208">Phospholipid metabolism</keyword>
<name>A0A382X2L5_9ZZZZ</name>
<keyword evidence="12" id="KW-0594">Phospholipid biosynthesis</keyword>
<evidence type="ECO:0000256" key="3">
    <source>
        <dbReference type="ARBA" id="ARBA00010441"/>
    </source>
</evidence>
<reference evidence="16" key="1">
    <citation type="submission" date="2018-05" db="EMBL/GenBank/DDBJ databases">
        <authorList>
            <person name="Lanie J.A."/>
            <person name="Ng W.-L."/>
            <person name="Kazmierczak K.M."/>
            <person name="Andrzejewski T.M."/>
            <person name="Davidsen T.M."/>
            <person name="Wayne K.J."/>
            <person name="Tettelin H."/>
            <person name="Glass J.I."/>
            <person name="Rusch D."/>
            <person name="Podicherti R."/>
            <person name="Tsui H.-C.T."/>
            <person name="Winkler M.E."/>
        </authorList>
    </citation>
    <scope>NUCLEOTIDE SEQUENCE</scope>
</reference>
<dbReference type="EMBL" id="UINC01164325">
    <property type="protein sequence ID" value="SVD65120.1"/>
    <property type="molecule type" value="Genomic_DNA"/>
</dbReference>
<feature type="transmembrane region" description="Helical" evidence="15">
    <location>
        <begin position="20"/>
        <end position="38"/>
    </location>
</feature>
<dbReference type="GO" id="GO:0003882">
    <property type="term" value="F:CDP-diacylglycerol-serine O-phosphatidyltransferase activity"/>
    <property type="evidence" value="ECO:0007669"/>
    <property type="project" value="UniProtKB-EC"/>
</dbReference>
<dbReference type="Gene3D" id="1.20.120.1760">
    <property type="match status" value="1"/>
</dbReference>
<dbReference type="GO" id="GO:0016020">
    <property type="term" value="C:membrane"/>
    <property type="evidence" value="ECO:0007669"/>
    <property type="project" value="InterPro"/>
</dbReference>
<organism evidence="16">
    <name type="scientific">marine metagenome</name>
    <dbReference type="NCBI Taxonomy" id="408172"/>
    <lineage>
        <taxon>unclassified sequences</taxon>
        <taxon>metagenomes</taxon>
        <taxon>ecological metagenomes</taxon>
    </lineage>
</organism>
<keyword evidence="11 15" id="KW-0472">Membrane</keyword>
<evidence type="ECO:0000256" key="8">
    <source>
        <dbReference type="ARBA" id="ARBA00022692"/>
    </source>
</evidence>
<evidence type="ECO:0000256" key="6">
    <source>
        <dbReference type="ARBA" id="ARBA00022516"/>
    </source>
</evidence>
<evidence type="ECO:0000256" key="4">
    <source>
        <dbReference type="ARBA" id="ARBA00013174"/>
    </source>
</evidence>
<dbReference type="InterPro" id="IPR043130">
    <property type="entry name" value="CDP-OH_PTrfase_TM_dom"/>
</dbReference>
<evidence type="ECO:0000256" key="2">
    <source>
        <dbReference type="ARBA" id="ARBA00004127"/>
    </source>
</evidence>
<dbReference type="PANTHER" id="PTHR14269">
    <property type="entry name" value="CDP-DIACYLGLYCEROL--GLYCEROL-3-PHOSPHATE 3-PHOSPHATIDYLTRANSFERASE-RELATED"/>
    <property type="match status" value="1"/>
</dbReference>
<dbReference type="Pfam" id="PF01066">
    <property type="entry name" value="CDP-OH_P_transf"/>
    <property type="match status" value="1"/>
</dbReference>
<comment type="catalytic activity">
    <reaction evidence="1">
        <text>a CDP-1,2-diacyl-sn-glycerol + L-serine = a 1,2-diacyl-sn-glycero-3-phospho-L-serine + CMP + H(+)</text>
        <dbReference type="Rhea" id="RHEA:16913"/>
        <dbReference type="ChEBI" id="CHEBI:15378"/>
        <dbReference type="ChEBI" id="CHEBI:33384"/>
        <dbReference type="ChEBI" id="CHEBI:57262"/>
        <dbReference type="ChEBI" id="CHEBI:58332"/>
        <dbReference type="ChEBI" id="CHEBI:60377"/>
        <dbReference type="EC" id="2.7.8.8"/>
    </reaction>
</comment>
<comment type="subcellular location">
    <subcellularLocation>
        <location evidence="2">Endomembrane system</location>
        <topology evidence="2">Multi-pass membrane protein</topology>
    </subcellularLocation>
</comment>
<feature type="transmembrane region" description="Helical" evidence="15">
    <location>
        <begin position="44"/>
        <end position="60"/>
    </location>
</feature>
<dbReference type="GO" id="GO:0008654">
    <property type="term" value="P:phospholipid biosynthetic process"/>
    <property type="evidence" value="ECO:0007669"/>
    <property type="project" value="UniProtKB-KW"/>
</dbReference>
<proteinExistence type="inferred from homology"/>
<accession>A0A382X2L5</accession>
<feature type="non-terminal residue" evidence="16">
    <location>
        <position position="185"/>
    </location>
</feature>
<evidence type="ECO:0000256" key="9">
    <source>
        <dbReference type="ARBA" id="ARBA00022989"/>
    </source>
</evidence>
<dbReference type="InterPro" id="IPR004533">
    <property type="entry name" value="CDP-diaglyc--ser_O-PTrfase"/>
</dbReference>
<evidence type="ECO:0000256" key="13">
    <source>
        <dbReference type="ARBA" id="ARBA00023264"/>
    </source>
</evidence>
<dbReference type="PANTHER" id="PTHR14269:SF61">
    <property type="entry name" value="CDP-DIACYLGLYCEROL--SERINE O-PHOSPHATIDYLTRANSFERASE"/>
    <property type="match status" value="1"/>
</dbReference>
<evidence type="ECO:0000256" key="11">
    <source>
        <dbReference type="ARBA" id="ARBA00023136"/>
    </source>
</evidence>
<comment type="similarity">
    <text evidence="3">Belongs to the CDP-alcohol phosphatidyltransferase class-I family.</text>
</comment>
<sequence>MEQPKSNFKIVSNKKTRTILPNAITLIGVCIGLSSIKFALDGKFALSVIAILFAGLMDALDGRIARLIKGTSKIGKELDSLGDVISFGVAPAFIMYFWNLQYLDKLGWLVCLIYVVCVALRLARFNVNSNEEPSWRDNFFEGISSPAGGIIVLMPLIFSFSGFGKLNFILDYNLIVPIFFITISI</sequence>
<evidence type="ECO:0000313" key="16">
    <source>
        <dbReference type="EMBL" id="SVD65120.1"/>
    </source>
</evidence>
<dbReference type="InterPro" id="IPR048254">
    <property type="entry name" value="CDP_ALCOHOL_P_TRANSF_CS"/>
</dbReference>
<keyword evidence="8 15" id="KW-0812">Transmembrane</keyword>
<gene>
    <name evidence="16" type="ORF">METZ01_LOCUS417974</name>
</gene>
<keyword evidence="9 15" id="KW-1133">Transmembrane helix</keyword>
<evidence type="ECO:0000256" key="10">
    <source>
        <dbReference type="ARBA" id="ARBA00023098"/>
    </source>
</evidence>
<protein>
    <recommendedName>
        <fullName evidence="5">CDP-diacylglycerol--serine O-phosphatidyltransferase</fullName>
        <ecNumber evidence="4">2.7.8.8</ecNumber>
    </recommendedName>
    <alternativeName>
        <fullName evidence="14">Phosphatidylserine synthase</fullName>
    </alternativeName>
</protein>
<dbReference type="EC" id="2.7.8.8" evidence="4"/>
<evidence type="ECO:0000256" key="7">
    <source>
        <dbReference type="ARBA" id="ARBA00022679"/>
    </source>
</evidence>
<evidence type="ECO:0000256" key="14">
    <source>
        <dbReference type="ARBA" id="ARBA00032361"/>
    </source>
</evidence>
<dbReference type="NCBIfam" id="TIGR00473">
    <property type="entry name" value="pssA"/>
    <property type="match status" value="1"/>
</dbReference>
<feature type="transmembrane region" description="Helical" evidence="15">
    <location>
        <begin position="139"/>
        <end position="160"/>
    </location>
</feature>
<dbReference type="InterPro" id="IPR050324">
    <property type="entry name" value="CDP-alcohol_PTase-I"/>
</dbReference>
<keyword evidence="7" id="KW-0808">Transferase</keyword>
<feature type="transmembrane region" description="Helical" evidence="15">
    <location>
        <begin position="81"/>
        <end position="100"/>
    </location>
</feature>
<keyword evidence="6" id="KW-0444">Lipid biosynthesis</keyword>
<evidence type="ECO:0000256" key="1">
    <source>
        <dbReference type="ARBA" id="ARBA00000287"/>
    </source>
</evidence>
<keyword evidence="10" id="KW-0443">Lipid metabolism</keyword>
<evidence type="ECO:0000256" key="15">
    <source>
        <dbReference type="SAM" id="Phobius"/>
    </source>
</evidence>
<dbReference type="InterPro" id="IPR000462">
    <property type="entry name" value="CDP-OH_P_trans"/>
</dbReference>
<evidence type="ECO:0000256" key="5">
    <source>
        <dbReference type="ARBA" id="ARBA00017171"/>
    </source>
</evidence>